<dbReference type="Pfam" id="PF00400">
    <property type="entry name" value="WD40"/>
    <property type="match status" value="1"/>
</dbReference>
<dbReference type="PROSITE" id="PS50082">
    <property type="entry name" value="WD_REPEATS_2"/>
    <property type="match status" value="1"/>
</dbReference>
<dbReference type="GO" id="GO:0031080">
    <property type="term" value="C:nuclear pore outer ring"/>
    <property type="evidence" value="ECO:0007669"/>
    <property type="project" value="InterPro"/>
</dbReference>
<accession>T2M9P3</accession>
<dbReference type="AlphaFoldDB" id="T2M9P3"/>
<dbReference type="SUPFAM" id="SSF50978">
    <property type="entry name" value="WD40 repeat-like"/>
    <property type="match status" value="1"/>
</dbReference>
<gene>
    <name evidence="2" type="primary">NUP37</name>
</gene>
<dbReference type="PANTHER" id="PTHR22806">
    <property type="entry name" value="NUCLEOPORIN NUP37 P37 -RELATED"/>
    <property type="match status" value="1"/>
</dbReference>
<dbReference type="SMART" id="SM00320">
    <property type="entry name" value="WD40"/>
    <property type="match status" value="4"/>
</dbReference>
<dbReference type="InterPro" id="IPR001680">
    <property type="entry name" value="WD40_rpt"/>
</dbReference>
<dbReference type="OMA" id="FWKVQIK"/>
<dbReference type="InterPro" id="IPR037626">
    <property type="entry name" value="NUP37"/>
</dbReference>
<evidence type="ECO:0000256" key="1">
    <source>
        <dbReference type="PROSITE-ProRule" id="PRU00221"/>
    </source>
</evidence>
<keyword evidence="1" id="KW-0853">WD repeat</keyword>
<protein>
    <submittedName>
        <fullName evidence="2">Nucleoporin Nup37</fullName>
    </submittedName>
</protein>
<sequence>MSLESSFFAEIITNKSPNSVEFFHQQESGPVLLAYTWDNYVTICVLHFPELEHDIPEFTYENLTDIDHGSSATKIAWSPKTSMLMHPVGIVFATIGLDCSLKYYQVNNKMEVSAKPLGSHRSFINDCSFEPSKGREVASVGDDKKCRIWDSDTCEEIMCLPLTSAGKSVKWNINDNGKLLVGEQNGTIRLYDVFSYLPLFTLSCLNASSVLTSVDWSLLDPQKIGCVAGKYWYIWDVSKGSIPESSGVAHSDSAHEFRFSNIDARIYSTRGRPENEFKVYFSHKDKIPVSTLTKIGNGSSWHNLLPIVAIGANRKVALYSLQ</sequence>
<name>T2M9P3_HYDVU</name>
<dbReference type="InterPro" id="IPR015943">
    <property type="entry name" value="WD40/YVTN_repeat-like_dom_sf"/>
</dbReference>
<proteinExistence type="evidence at transcript level"/>
<dbReference type="Gene3D" id="2.130.10.10">
    <property type="entry name" value="YVTN repeat-like/Quinoprotein amine dehydrogenase"/>
    <property type="match status" value="1"/>
</dbReference>
<dbReference type="OrthoDB" id="340259at2759"/>
<dbReference type="EMBL" id="HAAD01002378">
    <property type="protein sequence ID" value="CDG68610.1"/>
    <property type="molecule type" value="mRNA"/>
</dbReference>
<feature type="repeat" description="WD" evidence="1">
    <location>
        <begin position="117"/>
        <end position="159"/>
    </location>
</feature>
<dbReference type="PANTHER" id="PTHR22806:SF0">
    <property type="entry name" value="NUCLEOPORIN NUP37"/>
    <property type="match status" value="1"/>
</dbReference>
<organism evidence="2">
    <name type="scientific">Hydra vulgaris</name>
    <name type="common">Hydra</name>
    <name type="synonym">Hydra attenuata</name>
    <dbReference type="NCBI Taxonomy" id="6087"/>
    <lineage>
        <taxon>Eukaryota</taxon>
        <taxon>Metazoa</taxon>
        <taxon>Cnidaria</taxon>
        <taxon>Hydrozoa</taxon>
        <taxon>Hydroidolina</taxon>
        <taxon>Anthoathecata</taxon>
        <taxon>Aplanulata</taxon>
        <taxon>Hydridae</taxon>
        <taxon>Hydra</taxon>
    </lineage>
</organism>
<evidence type="ECO:0000313" key="2">
    <source>
        <dbReference type="EMBL" id="CDG68610.1"/>
    </source>
</evidence>
<dbReference type="PROSITE" id="PS50294">
    <property type="entry name" value="WD_REPEATS_REGION"/>
    <property type="match status" value="1"/>
</dbReference>
<dbReference type="InterPro" id="IPR036322">
    <property type="entry name" value="WD40_repeat_dom_sf"/>
</dbReference>
<reference evidence="2" key="1">
    <citation type="journal article" date="2013" name="Genome Biol. Evol.">
        <title>Punctuated emergences of genetic and phenotypic innovations in eumetazoan, bilaterian, euteleostome, and hominidae ancestors.</title>
        <authorList>
            <person name="Wenger Y."/>
            <person name="Galliot B."/>
        </authorList>
    </citation>
    <scope>NUCLEOTIDE SEQUENCE</scope>
    <source>
        <tissue evidence="2">Whole animals</tissue>
    </source>
</reference>